<protein>
    <recommendedName>
        <fullName evidence="4">DUF3592 domain-containing protein</fullName>
    </recommendedName>
</protein>
<feature type="transmembrane region" description="Helical" evidence="1">
    <location>
        <begin position="15"/>
        <end position="34"/>
    </location>
</feature>
<dbReference type="RefSeq" id="WP_010273553.1">
    <property type="nucleotide sequence ID" value="NZ_JAVRET010000074.1"/>
</dbReference>
<dbReference type="Proteomes" id="UP001183610">
    <property type="component" value="Unassembled WGS sequence"/>
</dbReference>
<name>A0ABU2R785_9ACTN</name>
<evidence type="ECO:0000313" key="3">
    <source>
        <dbReference type="Proteomes" id="UP001183610"/>
    </source>
</evidence>
<comment type="caution">
    <text evidence="2">The sequence shown here is derived from an EMBL/GenBank/DDBJ whole genome shotgun (WGS) entry which is preliminary data.</text>
</comment>
<evidence type="ECO:0008006" key="4">
    <source>
        <dbReference type="Google" id="ProtNLM"/>
    </source>
</evidence>
<feature type="transmembrane region" description="Helical" evidence="1">
    <location>
        <begin position="116"/>
        <end position="137"/>
    </location>
</feature>
<dbReference type="EMBL" id="JAVRET010000074">
    <property type="protein sequence ID" value="MDT0412237.1"/>
    <property type="molecule type" value="Genomic_DNA"/>
</dbReference>
<keyword evidence="1" id="KW-0812">Transmembrane</keyword>
<reference evidence="3" key="1">
    <citation type="submission" date="2023-07" db="EMBL/GenBank/DDBJ databases">
        <title>30 novel species of actinomycetes from the DSMZ collection.</title>
        <authorList>
            <person name="Nouioui I."/>
        </authorList>
    </citation>
    <scope>NUCLEOTIDE SEQUENCE [LARGE SCALE GENOMIC DNA]</scope>
    <source>
        <strain evidence="3">DSM 41979</strain>
    </source>
</reference>
<organism evidence="2 3">
    <name type="scientific">Streptomyces evansiae</name>
    <dbReference type="NCBI Taxonomy" id="3075535"/>
    <lineage>
        <taxon>Bacteria</taxon>
        <taxon>Bacillati</taxon>
        <taxon>Actinomycetota</taxon>
        <taxon>Actinomycetes</taxon>
        <taxon>Kitasatosporales</taxon>
        <taxon>Streptomycetaceae</taxon>
        <taxon>Streptomyces</taxon>
    </lineage>
</organism>
<evidence type="ECO:0000256" key="1">
    <source>
        <dbReference type="SAM" id="Phobius"/>
    </source>
</evidence>
<sequence length="141" mass="16119">MLYSELALDLSGGRIWAFTGGFVWIGTGICLSLGEVWRGWRRRETVGRCVMVMHDRSANSYSYMFEDPADPTIVSHLKGDGVRRHFREGERVTLSYDPKNHRDTKLAEDRKRGDPWWGVLYVSPFGFIPLALAWIGLSVLQ</sequence>
<evidence type="ECO:0000313" key="2">
    <source>
        <dbReference type="EMBL" id="MDT0412237.1"/>
    </source>
</evidence>
<accession>A0ABU2R785</accession>
<proteinExistence type="predicted"/>
<keyword evidence="3" id="KW-1185">Reference proteome</keyword>
<gene>
    <name evidence="2" type="ORF">RM698_24720</name>
</gene>
<keyword evidence="1" id="KW-0472">Membrane</keyword>
<keyword evidence="1" id="KW-1133">Transmembrane helix</keyword>